<feature type="compositionally biased region" description="Acidic residues" evidence="1">
    <location>
        <begin position="43"/>
        <end position="57"/>
    </location>
</feature>
<evidence type="ECO:0000313" key="3">
    <source>
        <dbReference type="Proteomes" id="UP000756346"/>
    </source>
</evidence>
<feature type="compositionally biased region" description="Gly residues" evidence="1">
    <location>
        <begin position="363"/>
        <end position="375"/>
    </location>
</feature>
<dbReference type="EMBL" id="JAGTJQ010000004">
    <property type="protein sequence ID" value="KAH7033602.1"/>
    <property type="molecule type" value="Genomic_DNA"/>
</dbReference>
<organism evidence="2 3">
    <name type="scientific">Microdochium trichocladiopsis</name>
    <dbReference type="NCBI Taxonomy" id="1682393"/>
    <lineage>
        <taxon>Eukaryota</taxon>
        <taxon>Fungi</taxon>
        <taxon>Dikarya</taxon>
        <taxon>Ascomycota</taxon>
        <taxon>Pezizomycotina</taxon>
        <taxon>Sordariomycetes</taxon>
        <taxon>Xylariomycetidae</taxon>
        <taxon>Xylariales</taxon>
        <taxon>Microdochiaceae</taxon>
        <taxon>Microdochium</taxon>
    </lineage>
</organism>
<sequence>MARTSQTKATAAAAAASTATKRRRGSHTTTPQQKKQKQKQKQEEEEEEVKGESEEEGVEAKTDSAEHADSQPQQNGAAAAAGPKAAAEKEDEQAERDQAARENGDAEPGDEKKGKEEEETQKGKNKTKKTNATTNTKKRTTAAAATANEDQSEEHEQQPQPPPSKKPKKNRDQHSATTGTRQSSRITNASGTRGKPTKEQLLRYLVSPDAEHLCRPDDEAEALASSSPSSFSSSGNPSKQQQQDIKKTYGGPTPLTPFEELISAMILSRPISHRLGLRTIRTVLNPPYGFASARAVRDAGEEKRRQALWDARTQHKDKTAAQLGGAAEVVLEKYCGGGAGGDAKTAGEGKGKGGGRRSSAGAKGAGSSGGGGGGDGDADGETLAGLVAQSEQDIDEVLDTLQKDIKGFGKTTGAIFRRRIQWLWDFAYPFVDERTADGLKELGLPIRAEALVELLGEHWDNVKGADLAGDDEETRKRRAFTIILERATNARLEGKVGDVLHAAAQV</sequence>
<feature type="region of interest" description="Disordered" evidence="1">
    <location>
        <begin position="340"/>
        <end position="381"/>
    </location>
</feature>
<keyword evidence="3" id="KW-1185">Reference proteome</keyword>
<dbReference type="RefSeq" id="XP_046014434.1">
    <property type="nucleotide sequence ID" value="XM_046160957.1"/>
</dbReference>
<feature type="compositionally biased region" description="Low complexity" evidence="1">
    <location>
        <begin position="130"/>
        <end position="149"/>
    </location>
</feature>
<dbReference type="GeneID" id="70190503"/>
<feature type="compositionally biased region" description="Basic and acidic residues" evidence="1">
    <location>
        <begin position="95"/>
        <end position="122"/>
    </location>
</feature>
<feature type="compositionally biased region" description="Low complexity" evidence="1">
    <location>
        <begin position="225"/>
        <end position="238"/>
    </location>
</feature>
<feature type="compositionally biased region" description="Basic and acidic residues" evidence="1">
    <location>
        <begin position="58"/>
        <end position="69"/>
    </location>
</feature>
<dbReference type="AlphaFoldDB" id="A0A9P8Y9K1"/>
<accession>A0A9P8Y9K1</accession>
<feature type="compositionally biased region" description="Low complexity" evidence="1">
    <location>
        <begin position="1"/>
        <end position="19"/>
    </location>
</feature>
<proteinExistence type="predicted"/>
<dbReference type="Proteomes" id="UP000756346">
    <property type="component" value="Unassembled WGS sequence"/>
</dbReference>
<comment type="caution">
    <text evidence="2">The sequence shown here is derived from an EMBL/GenBank/DDBJ whole genome shotgun (WGS) entry which is preliminary data.</text>
</comment>
<reference evidence="2" key="1">
    <citation type="journal article" date="2021" name="Nat. Commun.">
        <title>Genetic determinants of endophytism in the Arabidopsis root mycobiome.</title>
        <authorList>
            <person name="Mesny F."/>
            <person name="Miyauchi S."/>
            <person name="Thiergart T."/>
            <person name="Pickel B."/>
            <person name="Atanasova L."/>
            <person name="Karlsson M."/>
            <person name="Huettel B."/>
            <person name="Barry K.W."/>
            <person name="Haridas S."/>
            <person name="Chen C."/>
            <person name="Bauer D."/>
            <person name="Andreopoulos W."/>
            <person name="Pangilinan J."/>
            <person name="LaButti K."/>
            <person name="Riley R."/>
            <person name="Lipzen A."/>
            <person name="Clum A."/>
            <person name="Drula E."/>
            <person name="Henrissat B."/>
            <person name="Kohler A."/>
            <person name="Grigoriev I.V."/>
            <person name="Martin F.M."/>
            <person name="Hacquard S."/>
        </authorList>
    </citation>
    <scope>NUCLEOTIDE SEQUENCE</scope>
    <source>
        <strain evidence="2">MPI-CAGE-CH-0230</strain>
    </source>
</reference>
<dbReference type="OrthoDB" id="4676at2759"/>
<name>A0A9P8Y9K1_9PEZI</name>
<gene>
    <name evidence="2" type="ORF">B0I36DRAFT_383428</name>
</gene>
<feature type="compositionally biased region" description="Polar residues" evidence="1">
    <location>
        <begin position="175"/>
        <end position="191"/>
    </location>
</feature>
<evidence type="ECO:0000256" key="1">
    <source>
        <dbReference type="SAM" id="MobiDB-lite"/>
    </source>
</evidence>
<evidence type="ECO:0000313" key="2">
    <source>
        <dbReference type="EMBL" id="KAH7033602.1"/>
    </source>
</evidence>
<feature type="region of interest" description="Disordered" evidence="1">
    <location>
        <begin position="1"/>
        <end position="252"/>
    </location>
</feature>
<feature type="compositionally biased region" description="Low complexity" evidence="1">
    <location>
        <begin position="76"/>
        <end position="85"/>
    </location>
</feature>
<protein>
    <submittedName>
        <fullName evidence="2">Uncharacterized protein</fullName>
    </submittedName>
</protein>